<dbReference type="Proteomes" id="UP000012283">
    <property type="component" value="Unassembled WGS sequence"/>
</dbReference>
<feature type="transmembrane region" description="Helical" evidence="8">
    <location>
        <begin position="224"/>
        <end position="244"/>
    </location>
</feature>
<evidence type="ECO:0000313" key="10">
    <source>
        <dbReference type="Proteomes" id="UP000012283"/>
    </source>
</evidence>
<organism evidence="9 10">
    <name type="scientific">Gracilibacillus halophilus YIM-C55.5</name>
    <dbReference type="NCBI Taxonomy" id="1308866"/>
    <lineage>
        <taxon>Bacteria</taxon>
        <taxon>Bacillati</taxon>
        <taxon>Bacillota</taxon>
        <taxon>Bacilli</taxon>
        <taxon>Bacillales</taxon>
        <taxon>Bacillaceae</taxon>
        <taxon>Gracilibacillus</taxon>
    </lineage>
</organism>
<dbReference type="PANTHER" id="PTHR34975">
    <property type="entry name" value="SPORE GERMINATION PROTEIN A2"/>
    <property type="match status" value="1"/>
</dbReference>
<evidence type="ECO:0000256" key="4">
    <source>
        <dbReference type="ARBA" id="ARBA00022544"/>
    </source>
</evidence>
<feature type="transmembrane region" description="Helical" evidence="8">
    <location>
        <begin position="122"/>
        <end position="140"/>
    </location>
</feature>
<feature type="transmembrane region" description="Helical" evidence="8">
    <location>
        <begin position="45"/>
        <end position="67"/>
    </location>
</feature>
<evidence type="ECO:0000313" key="9">
    <source>
        <dbReference type="EMBL" id="ENH96631.1"/>
    </source>
</evidence>
<sequence>MTGFQYADEQLSERELMIALPSFMIGVEALSMPREVASATTGLDGVFSVIAAGVVVAGLTWWTAKFVSKFPRESFLTYASRIVTKPIACILSLFFIFLFVAIAAYQVRSLADIGKIYLFDQTPIEVASLSFLLIIVYAVGGSRAGIMRINMLFIPFIIIFAFVVFFFNINWFEVKHVTPLFQTDINGYIKGLGRSIFFGGFIILWFYIAYVENPKDTPKMVTKGILIPLVLFTILYVGCIAAYSNVVTSNLIYPTIELAKMIEIPGGILERFDSIFFVIWIMAIFNTAAMAYDLAVLGIQMLLKRKGKKTIVLSIAPVVFFIAMLPRNLLEVSTFGEVTGYVSFYYSIAVLLLFVIIAKFRGVKGNG</sequence>
<dbReference type="AlphaFoldDB" id="N4WU48"/>
<keyword evidence="5 8" id="KW-0812">Transmembrane</keyword>
<keyword evidence="6 8" id="KW-1133">Transmembrane helix</keyword>
<dbReference type="STRING" id="1308866.J416_09649"/>
<gene>
    <name evidence="9" type="ORF">J416_09649</name>
</gene>
<evidence type="ECO:0000256" key="3">
    <source>
        <dbReference type="ARBA" id="ARBA00022448"/>
    </source>
</evidence>
<keyword evidence="4" id="KW-0309">Germination</keyword>
<feature type="transmembrane region" description="Helical" evidence="8">
    <location>
        <begin position="152"/>
        <end position="172"/>
    </location>
</feature>
<dbReference type="eggNOG" id="COG0531">
    <property type="taxonomic scope" value="Bacteria"/>
</dbReference>
<dbReference type="GO" id="GO:0016020">
    <property type="term" value="C:membrane"/>
    <property type="evidence" value="ECO:0007669"/>
    <property type="project" value="UniProtKB-SubCell"/>
</dbReference>
<keyword evidence="10" id="KW-1185">Reference proteome</keyword>
<reference evidence="9 10" key="1">
    <citation type="submission" date="2013-03" db="EMBL/GenBank/DDBJ databases">
        <title>Draft genome sequence of Gracibacillus halophilus YIM-C55.5, a moderately halophilic and thermophilic organism from the Xiaochaidamu salt lake.</title>
        <authorList>
            <person name="Sugumar T."/>
            <person name="Polireddy D.R."/>
            <person name="Antony A."/>
            <person name="Madhava Y.R."/>
            <person name="Sivakumar N."/>
        </authorList>
    </citation>
    <scope>NUCLEOTIDE SEQUENCE [LARGE SCALE GENOMIC DNA]</scope>
    <source>
        <strain evidence="9 10">YIM-C55.5</strain>
    </source>
</reference>
<evidence type="ECO:0000256" key="1">
    <source>
        <dbReference type="ARBA" id="ARBA00004141"/>
    </source>
</evidence>
<comment type="caution">
    <text evidence="9">The sequence shown here is derived from an EMBL/GenBank/DDBJ whole genome shotgun (WGS) entry which is preliminary data.</text>
</comment>
<dbReference type="PANTHER" id="PTHR34975:SF2">
    <property type="entry name" value="SPORE GERMINATION PROTEIN A2"/>
    <property type="match status" value="1"/>
</dbReference>
<feature type="transmembrane region" description="Helical" evidence="8">
    <location>
        <begin position="192"/>
        <end position="212"/>
    </location>
</feature>
<comment type="similarity">
    <text evidence="2">Belongs to the amino acid-polyamine-organocation (APC) superfamily. Spore germination protein (SGP) (TC 2.A.3.9) family.</text>
</comment>
<dbReference type="GO" id="GO:0009847">
    <property type="term" value="P:spore germination"/>
    <property type="evidence" value="ECO:0007669"/>
    <property type="project" value="InterPro"/>
</dbReference>
<dbReference type="EMBL" id="APML01000034">
    <property type="protein sequence ID" value="ENH96631.1"/>
    <property type="molecule type" value="Genomic_DNA"/>
</dbReference>
<evidence type="ECO:0000256" key="2">
    <source>
        <dbReference type="ARBA" id="ARBA00007998"/>
    </source>
</evidence>
<evidence type="ECO:0000256" key="5">
    <source>
        <dbReference type="ARBA" id="ARBA00022692"/>
    </source>
</evidence>
<evidence type="ECO:0000256" key="8">
    <source>
        <dbReference type="SAM" id="Phobius"/>
    </source>
</evidence>
<dbReference type="OrthoDB" id="2716906at2"/>
<keyword evidence="7 8" id="KW-0472">Membrane</keyword>
<dbReference type="PATRIC" id="fig|1308866.3.peg.1956"/>
<accession>N4WU48</accession>
<protein>
    <submittedName>
        <fullName evidence="9">Spore germination protein GerLB</fullName>
    </submittedName>
</protein>
<keyword evidence="3" id="KW-0813">Transport</keyword>
<evidence type="ECO:0000256" key="7">
    <source>
        <dbReference type="ARBA" id="ARBA00023136"/>
    </source>
</evidence>
<proteinExistence type="inferred from homology"/>
<feature type="transmembrane region" description="Helical" evidence="8">
    <location>
        <begin position="311"/>
        <end position="330"/>
    </location>
</feature>
<feature type="transmembrane region" description="Helical" evidence="8">
    <location>
        <begin position="342"/>
        <end position="360"/>
    </location>
</feature>
<name>N4WU48_9BACI</name>
<dbReference type="NCBIfam" id="TIGR00912">
    <property type="entry name" value="2A0309"/>
    <property type="match status" value="1"/>
</dbReference>
<feature type="transmembrane region" description="Helical" evidence="8">
    <location>
        <begin position="87"/>
        <end position="107"/>
    </location>
</feature>
<dbReference type="RefSeq" id="WP_003469156.1">
    <property type="nucleotide sequence ID" value="NZ_APML01000034.1"/>
</dbReference>
<dbReference type="Pfam" id="PF03845">
    <property type="entry name" value="Spore_permease"/>
    <property type="match status" value="1"/>
</dbReference>
<comment type="subcellular location">
    <subcellularLocation>
        <location evidence="1">Membrane</location>
        <topology evidence="1">Multi-pass membrane protein</topology>
    </subcellularLocation>
</comment>
<evidence type="ECO:0000256" key="6">
    <source>
        <dbReference type="ARBA" id="ARBA00022989"/>
    </source>
</evidence>
<dbReference type="InterPro" id="IPR004761">
    <property type="entry name" value="Spore_GerAB"/>
</dbReference>
<feature type="transmembrane region" description="Helical" evidence="8">
    <location>
        <begin position="275"/>
        <end position="299"/>
    </location>
</feature>